<evidence type="ECO:0000313" key="2">
    <source>
        <dbReference type="Proteomes" id="UP000251795"/>
    </source>
</evidence>
<proteinExistence type="predicted"/>
<name>A0A2Z4QE45_9CAUD</name>
<protein>
    <submittedName>
        <fullName evidence="1">Uncharacterized protein</fullName>
    </submittedName>
</protein>
<sequence>MLSLSQAWGTKFFPTAVEPESLATLIFASAMNLTGARSLSESAAQFNCNRAAAVARPFAEVAEFVQRCYKQHPEYDIVILGHGGMASHAVVSNSEGQIVFDSHEASRTQYFPGCMYSYSMGAAGINEISVQARVSLYDAYQELQNQGLWKDNAGSWDVDLPRGLDSL</sequence>
<dbReference type="Proteomes" id="UP000251795">
    <property type="component" value="Segment"/>
</dbReference>
<accession>A0A2Z4QE45</accession>
<keyword evidence="2" id="KW-1185">Reference proteome</keyword>
<organism evidence="1 2">
    <name type="scientific">Erwinia phage vB_EamM_Alexandra</name>
    <dbReference type="NCBI Taxonomy" id="2201424"/>
    <lineage>
        <taxon>Viruses</taxon>
        <taxon>Duplodnaviria</taxon>
        <taxon>Heunggongvirae</taxon>
        <taxon>Uroviricota</taxon>
        <taxon>Caudoviricetes</taxon>
        <taxon>Alexandravirus</taxon>
        <taxon>Alexandravirus alexandra</taxon>
    </lineage>
</organism>
<reference evidence="1 2" key="1">
    <citation type="submission" date="2018-04" db="EMBL/GenBank/DDBJ databases">
        <authorList>
            <person name="Go L.Y."/>
            <person name="Mitchell J.A."/>
        </authorList>
    </citation>
    <scope>NUCLEOTIDE SEQUENCE [LARGE SCALE GENOMIC DNA]</scope>
</reference>
<gene>
    <name evidence="1" type="ORF">Alexandra_125</name>
</gene>
<dbReference type="EMBL" id="MH248138">
    <property type="protein sequence ID" value="AWY08397.1"/>
    <property type="molecule type" value="Genomic_DNA"/>
</dbReference>
<evidence type="ECO:0000313" key="1">
    <source>
        <dbReference type="EMBL" id="AWY08397.1"/>
    </source>
</evidence>